<organism evidence="2 3">
    <name type="scientific">Batillaria attramentaria</name>
    <dbReference type="NCBI Taxonomy" id="370345"/>
    <lineage>
        <taxon>Eukaryota</taxon>
        <taxon>Metazoa</taxon>
        <taxon>Spiralia</taxon>
        <taxon>Lophotrochozoa</taxon>
        <taxon>Mollusca</taxon>
        <taxon>Gastropoda</taxon>
        <taxon>Caenogastropoda</taxon>
        <taxon>Sorbeoconcha</taxon>
        <taxon>Cerithioidea</taxon>
        <taxon>Batillariidae</taxon>
        <taxon>Batillaria</taxon>
    </lineage>
</organism>
<sequence>TISPQEKGTISDCGLTENAGDWTVSGSCRIQVDGITNDSYACRWSQSTSGDTWSTSFTADDPEARVNTSGHCIFTRSLPPEEDVYTYFLHYQPAHEERHMVGNITISKEMATVVVKLKFVQELVEEHINILYEDSDLFMKTRQPSCSTTPSALSSPAAPSTSTFTVKTDEQETSFGYSSVELKTDEQTTSFGHASVDNKTDEQKISFGYASVELKTNEEETSAGYASVDSGSPVKSAPRFALVNTDAAGTSAGYSEVELEGSTNAKETAAKSSAVSTERRFVLEDRSGVSLFSPYSDVDPAYASAEDVFPSPPPCSTNRRITIADHSGSGLPSHYVNCPSNFDDTKPPSLCQPFSDANSGAYAVVNKVPKHARASQPPAYEYAKVNKKGRSRSAVYNQVERKKRAEHPPAPDRQSDFVHNVQVETEAQRQPGDIQHVVHAADGGESKDSTLNVEVQQLPSSDVGDVQHKLTGAAREEQHVNESD</sequence>
<protein>
    <submittedName>
        <fullName evidence="2">Uncharacterized protein</fullName>
    </submittedName>
</protein>
<evidence type="ECO:0000313" key="3">
    <source>
        <dbReference type="Proteomes" id="UP001519460"/>
    </source>
</evidence>
<gene>
    <name evidence="2" type="ORF">BaRGS_00011339</name>
</gene>
<name>A0ABD0LDV1_9CAEN</name>
<dbReference type="AlphaFoldDB" id="A0ABD0LDV1"/>
<proteinExistence type="predicted"/>
<feature type="region of interest" description="Disordered" evidence="1">
    <location>
        <begin position="143"/>
        <end position="169"/>
    </location>
</feature>
<comment type="caution">
    <text evidence="2">The sequence shown here is derived from an EMBL/GenBank/DDBJ whole genome shotgun (WGS) entry which is preliminary data.</text>
</comment>
<feature type="compositionally biased region" description="Basic and acidic residues" evidence="1">
    <location>
        <begin position="474"/>
        <end position="484"/>
    </location>
</feature>
<feature type="region of interest" description="Disordered" evidence="1">
    <location>
        <begin position="425"/>
        <end position="484"/>
    </location>
</feature>
<evidence type="ECO:0000256" key="1">
    <source>
        <dbReference type="SAM" id="MobiDB-lite"/>
    </source>
</evidence>
<feature type="compositionally biased region" description="Polar residues" evidence="1">
    <location>
        <begin position="261"/>
        <end position="276"/>
    </location>
</feature>
<dbReference type="EMBL" id="JACVVK020000058">
    <property type="protein sequence ID" value="KAK7497497.1"/>
    <property type="molecule type" value="Genomic_DNA"/>
</dbReference>
<feature type="region of interest" description="Disordered" evidence="1">
    <location>
        <begin position="256"/>
        <end position="276"/>
    </location>
</feature>
<dbReference type="Proteomes" id="UP001519460">
    <property type="component" value="Unassembled WGS sequence"/>
</dbReference>
<keyword evidence="3" id="KW-1185">Reference proteome</keyword>
<feature type="compositionally biased region" description="Polar residues" evidence="1">
    <location>
        <begin position="449"/>
        <end position="460"/>
    </location>
</feature>
<reference evidence="2 3" key="1">
    <citation type="journal article" date="2023" name="Sci. Data">
        <title>Genome assembly of the Korean intertidal mud-creeper Batillaria attramentaria.</title>
        <authorList>
            <person name="Patra A.K."/>
            <person name="Ho P.T."/>
            <person name="Jun S."/>
            <person name="Lee S.J."/>
            <person name="Kim Y."/>
            <person name="Won Y.J."/>
        </authorList>
    </citation>
    <scope>NUCLEOTIDE SEQUENCE [LARGE SCALE GENOMIC DNA]</scope>
    <source>
        <strain evidence="2">Wonlab-2016</strain>
    </source>
</reference>
<feature type="non-terminal residue" evidence="2">
    <location>
        <position position="1"/>
    </location>
</feature>
<evidence type="ECO:0000313" key="2">
    <source>
        <dbReference type="EMBL" id="KAK7497497.1"/>
    </source>
</evidence>
<accession>A0ABD0LDV1</accession>
<feature type="compositionally biased region" description="Low complexity" evidence="1">
    <location>
        <begin position="144"/>
        <end position="163"/>
    </location>
</feature>